<evidence type="ECO:0000313" key="1">
    <source>
        <dbReference type="EMBL" id="TSC92631.1"/>
    </source>
</evidence>
<gene>
    <name evidence="1" type="ORF">CEN89_561</name>
</gene>
<dbReference type="EMBL" id="VMGK01000018">
    <property type="protein sequence ID" value="TSC92631.1"/>
    <property type="molecule type" value="Genomic_DNA"/>
</dbReference>
<comment type="caution">
    <text evidence="1">The sequence shown here is derived from an EMBL/GenBank/DDBJ whole genome shotgun (WGS) entry which is preliminary data.</text>
</comment>
<sequence>MEKDKRWQAEDIEAHRLPCWYGLGFCEDPVGLTLRTHKDVIYHTKLGEIVLHADMLSKSFGIGMFNLDYPARFGWGNSFVFRGEESDFLRYDIPFPAIEIETGVCNKCDGNGKDEWGNQCTRCFGRGKTTKHEWDAVNRTCASLCVFLQLAESCPISLTVNLAYQGRKLLDSGRPFTPQLITLRTGMISGQSFPMEGHFSADFVGWLRVKASPEDGEAARQAMLQAWRKMFISPPYENDFKITIERNGWFVMQISNECLIYPVQQSDIASNWGYGWTTHYMDSPAYQLILLAGLAELWRRAKTFLESDA</sequence>
<proteinExistence type="predicted"/>
<accession>A0A554LIG1</accession>
<protein>
    <submittedName>
        <fullName evidence="1">Uncharacterized protein</fullName>
    </submittedName>
</protein>
<reference evidence="1 2" key="1">
    <citation type="submission" date="2017-07" db="EMBL/GenBank/DDBJ databases">
        <title>Mechanisms for carbon and nitrogen cycling indicate functional differentiation within the Candidate Phyla Radiation.</title>
        <authorList>
            <person name="Danczak R.E."/>
            <person name="Johnston M.D."/>
            <person name="Kenah C."/>
            <person name="Slattery M."/>
            <person name="Wrighton K.C."/>
            <person name="Wilkins M.J."/>
        </authorList>
    </citation>
    <scope>NUCLEOTIDE SEQUENCE [LARGE SCALE GENOMIC DNA]</scope>
    <source>
        <strain evidence="1">Licking1014_7</strain>
    </source>
</reference>
<dbReference type="Proteomes" id="UP000315689">
    <property type="component" value="Unassembled WGS sequence"/>
</dbReference>
<evidence type="ECO:0000313" key="2">
    <source>
        <dbReference type="Proteomes" id="UP000315689"/>
    </source>
</evidence>
<organism evidence="1 2">
    <name type="scientific">Candidatus Berkelbacteria bacterium Licking1014_7</name>
    <dbReference type="NCBI Taxonomy" id="2017147"/>
    <lineage>
        <taxon>Bacteria</taxon>
        <taxon>Candidatus Berkelbacteria</taxon>
    </lineage>
</organism>
<dbReference type="AlphaFoldDB" id="A0A554LIG1"/>
<name>A0A554LIG1_9BACT</name>